<dbReference type="AlphaFoldDB" id="A0A9D9NLD8"/>
<evidence type="ECO:0000313" key="1">
    <source>
        <dbReference type="EMBL" id="MBO8477363.1"/>
    </source>
</evidence>
<organism evidence="1 2">
    <name type="scientific">Candidatus Cryptobacteroides excrementipullorum</name>
    <dbReference type="NCBI Taxonomy" id="2840761"/>
    <lineage>
        <taxon>Bacteria</taxon>
        <taxon>Pseudomonadati</taxon>
        <taxon>Bacteroidota</taxon>
        <taxon>Bacteroidia</taxon>
        <taxon>Bacteroidales</taxon>
        <taxon>Candidatus Cryptobacteroides</taxon>
    </lineage>
</organism>
<name>A0A9D9NLD8_9BACT</name>
<reference evidence="1" key="1">
    <citation type="submission" date="2020-10" db="EMBL/GenBank/DDBJ databases">
        <authorList>
            <person name="Gilroy R."/>
        </authorList>
    </citation>
    <scope>NUCLEOTIDE SEQUENCE</scope>
    <source>
        <strain evidence="1">2478</strain>
    </source>
</reference>
<proteinExistence type="predicted"/>
<reference evidence="1" key="2">
    <citation type="journal article" date="2021" name="PeerJ">
        <title>Extensive microbial diversity within the chicken gut microbiome revealed by metagenomics and culture.</title>
        <authorList>
            <person name="Gilroy R."/>
            <person name="Ravi A."/>
            <person name="Getino M."/>
            <person name="Pursley I."/>
            <person name="Horton D.L."/>
            <person name="Alikhan N.F."/>
            <person name="Baker D."/>
            <person name="Gharbi K."/>
            <person name="Hall N."/>
            <person name="Watson M."/>
            <person name="Adriaenssens E.M."/>
            <person name="Foster-Nyarko E."/>
            <person name="Jarju S."/>
            <person name="Secka A."/>
            <person name="Antonio M."/>
            <person name="Oren A."/>
            <person name="Chaudhuri R.R."/>
            <person name="La Ragione R."/>
            <person name="Hildebrand F."/>
            <person name="Pallen M.J."/>
        </authorList>
    </citation>
    <scope>NUCLEOTIDE SEQUENCE</scope>
    <source>
        <strain evidence="1">2478</strain>
    </source>
</reference>
<dbReference type="Pfam" id="PF17170">
    <property type="entry name" value="DUF5128"/>
    <property type="match status" value="1"/>
</dbReference>
<sequence>MTACRGSEEISLEVDVSCAEVCRLEDLAAEVKVIPLEIRDTTVKVGDIYSLKSYGDRIFLYDGRFRKIQCFDGGRYYGELDRVGRGPEEYIDIGAYTYDALRDELVIFERNARQLKFYSCSSFRMSRSIQMDFYISALEHISGDKFLVVRENSSSDSGDGAVLILDIVTGYKVDWFPISTVQSDLISDMSITRERDGSVLFSLPGYVNEVYRADATGFTEVSGIFFGKYGARRKFWEEESTDGEYIRDMLEGGGPAAIAPSYYMEDGDRESFWYVSRYGTDMYHQPLMSLFIRDGEAYRAVSRLVIDGVADDLQPLCASEGYYYSIVYPQQVSAVREGMSPLCREIAAVSEAAGDNPLIITFRI</sequence>
<accession>A0A9D9NLD8</accession>
<evidence type="ECO:0000313" key="2">
    <source>
        <dbReference type="Proteomes" id="UP000823771"/>
    </source>
</evidence>
<gene>
    <name evidence="1" type="ORF">IAB80_00430</name>
</gene>
<dbReference type="EMBL" id="JADILZ010000009">
    <property type="protein sequence ID" value="MBO8477363.1"/>
    <property type="molecule type" value="Genomic_DNA"/>
</dbReference>
<comment type="caution">
    <text evidence="1">The sequence shown here is derived from an EMBL/GenBank/DDBJ whole genome shotgun (WGS) entry which is preliminary data.</text>
</comment>
<protein>
    <submittedName>
        <fullName evidence="1">6-bladed beta-propeller</fullName>
    </submittedName>
</protein>
<dbReference type="Proteomes" id="UP000823771">
    <property type="component" value="Unassembled WGS sequence"/>
</dbReference>